<evidence type="ECO:0000313" key="1">
    <source>
        <dbReference type="EMBL" id="QXH38742.1"/>
    </source>
</evidence>
<evidence type="ECO:0000313" key="2">
    <source>
        <dbReference type="Proteomes" id="UP000693952"/>
    </source>
</evidence>
<protein>
    <recommendedName>
        <fullName evidence="3">Lipoprotein</fullName>
    </recommendedName>
</protein>
<dbReference type="PROSITE" id="PS51257">
    <property type="entry name" value="PROKAR_LIPOPROTEIN"/>
    <property type="match status" value="1"/>
</dbReference>
<reference evidence="1" key="1">
    <citation type="submission" date="2021-06" db="EMBL/GenBank/DDBJ databases">
        <title>Updating the genus Pseudomonas: Description of 43 new species and partition of the Pseudomonas putida group.</title>
        <authorList>
            <person name="Girard L."/>
            <person name="Lood C."/>
            <person name="Vandamme P."/>
            <person name="Rokni-Zadeh H."/>
            <person name="van Noort V."/>
            <person name="Hofte M."/>
            <person name="Lavigne R."/>
            <person name="De Mot R."/>
        </authorList>
    </citation>
    <scope>NUCLEOTIDE SEQUENCE</scope>
    <source>
        <strain evidence="1">CMR12a</strain>
    </source>
</reference>
<sequence>MKKIAAMLALSTLVGCTYEKSQYVLDVENAPAPASAEAKAIECAHLFSEIDRNNALLAQSYQDGSYSMSAQNEKDARNEALSIRTFKISCPRR</sequence>
<dbReference type="Proteomes" id="UP000693952">
    <property type="component" value="Chromosome"/>
</dbReference>
<proteinExistence type="predicted"/>
<dbReference type="EMBL" id="CP077074">
    <property type="protein sequence ID" value="QXH38742.1"/>
    <property type="molecule type" value="Genomic_DNA"/>
</dbReference>
<organism evidence="1 2">
    <name type="scientific">Pseudomonas sessilinigenes</name>
    <dbReference type="NCBI Taxonomy" id="658629"/>
    <lineage>
        <taxon>Bacteria</taxon>
        <taxon>Pseudomonadati</taxon>
        <taxon>Pseudomonadota</taxon>
        <taxon>Gammaproteobacteria</taxon>
        <taxon>Pseudomonadales</taxon>
        <taxon>Pseudomonadaceae</taxon>
        <taxon>Pseudomonas</taxon>
    </lineage>
</organism>
<dbReference type="RefSeq" id="WP_124348011.1">
    <property type="nucleotide sequence ID" value="NZ_CP027706.1"/>
</dbReference>
<keyword evidence="2" id="KW-1185">Reference proteome</keyword>
<evidence type="ECO:0008006" key="3">
    <source>
        <dbReference type="Google" id="ProtNLM"/>
    </source>
</evidence>
<name>A0ABX8MJ56_9PSED</name>
<accession>A0ABX8MJ56</accession>
<gene>
    <name evidence="1" type="ORF">KSS89_21060</name>
</gene>